<dbReference type="PANTHER" id="PTHR40572">
    <property type="entry name" value="PROTEIN BAX"/>
    <property type="match status" value="1"/>
</dbReference>
<dbReference type="PANTHER" id="PTHR40572:SF1">
    <property type="entry name" value="PROTEIN BAX"/>
    <property type="match status" value="1"/>
</dbReference>
<evidence type="ECO:0000313" key="3">
    <source>
        <dbReference type="Proteomes" id="UP000028486"/>
    </source>
</evidence>
<accession>A0A076FDJ9</accession>
<gene>
    <name evidence="2" type="ORF">CIG1485E_1648</name>
</gene>
<dbReference type="InterPro" id="IPR002901">
    <property type="entry name" value="MGlyc_endo_b_GlcNAc-like_dom"/>
</dbReference>
<name>A0A076FDJ9_9BACT</name>
<feature type="domain" description="Mannosyl-glycoprotein endo-beta-N-acetylglucosamidase-like" evidence="1">
    <location>
        <begin position="80"/>
        <end position="227"/>
    </location>
</feature>
<dbReference type="eggNOG" id="COG2992">
    <property type="taxonomic scope" value="Bacteria"/>
</dbReference>
<reference evidence="3" key="1">
    <citation type="journal article" date="2014" name="Genome Announc.">
        <title>Complete Genome Sequence of Campylobacter iguaniorum Strain 1485ET, Isolated from a Bearded Dragon (Pogona vitticeps).</title>
        <authorList>
            <person name="Gilbert M.J."/>
            <person name="Miller W.G."/>
            <person name="Yee E."/>
            <person name="Kik M."/>
            <person name="Wagenaar J.A."/>
            <person name="Duim B."/>
        </authorList>
    </citation>
    <scope>NUCLEOTIDE SEQUENCE [LARGE SCALE GENOMIC DNA]</scope>
    <source>
        <strain evidence="3">1485E</strain>
    </source>
</reference>
<dbReference type="InterPro" id="IPR053195">
    <property type="entry name" value="Bax-like"/>
</dbReference>
<dbReference type="Gene3D" id="1.10.530.10">
    <property type="match status" value="1"/>
</dbReference>
<evidence type="ECO:0000259" key="1">
    <source>
        <dbReference type="SMART" id="SM00047"/>
    </source>
</evidence>
<dbReference type="RefSeq" id="WP_235183851.1">
    <property type="nucleotide sequence ID" value="NZ_CP009043.1"/>
</dbReference>
<dbReference type="Pfam" id="PF01832">
    <property type="entry name" value="Glucosaminidase"/>
    <property type="match status" value="1"/>
</dbReference>
<dbReference type="GO" id="GO:0004040">
    <property type="term" value="F:amidase activity"/>
    <property type="evidence" value="ECO:0007669"/>
    <property type="project" value="InterPro"/>
</dbReference>
<dbReference type="STRING" id="1244531.CIG2463D_1846"/>
<dbReference type="HOGENOM" id="CLU_061344_1_0_7"/>
<keyword evidence="3" id="KW-1185">Reference proteome</keyword>
<evidence type="ECO:0000313" key="2">
    <source>
        <dbReference type="EMBL" id="AII15462.1"/>
    </source>
</evidence>
<dbReference type="EMBL" id="CP009043">
    <property type="protein sequence ID" value="AII15462.1"/>
    <property type="molecule type" value="Genomic_DNA"/>
</dbReference>
<dbReference type="Proteomes" id="UP000028486">
    <property type="component" value="Chromosome"/>
</dbReference>
<protein>
    <submittedName>
        <fullName evidence="2">Uncharacterized FlgJ-related protein (Bax domain)</fullName>
    </submittedName>
</protein>
<proteinExistence type="predicted"/>
<dbReference type="AlphaFoldDB" id="A0A076FDJ9"/>
<sequence>MIRLFISFIFVVSLAFGGFPQSYYRLDIKEQKAQFATTIARLTQNANQSTSQKRQFALTYLNFIYKQSFRDLDSQNLSRLLQIAKEYKIVNLFDENEYIKKLSNVPISLAIAQGAVESGWGKSRFAKEANNIFGHWTWGQKGLVPLNRDENKTHKIRIFNSLQDSVDAYVLNLNSHPAYASFRDARLENAKNGLKYGGLEAAQTMEKYSQMGRIYVKQLEKTINLYDLTKFDED</sequence>
<dbReference type="SMART" id="SM00047">
    <property type="entry name" value="LYZ2"/>
    <property type="match status" value="1"/>
</dbReference>
<organism evidence="2 3">
    <name type="scientific">Campylobacter iguaniorum</name>
    <dbReference type="NCBI Taxonomy" id="1244531"/>
    <lineage>
        <taxon>Bacteria</taxon>
        <taxon>Pseudomonadati</taxon>
        <taxon>Campylobacterota</taxon>
        <taxon>Epsilonproteobacteria</taxon>
        <taxon>Campylobacterales</taxon>
        <taxon>Campylobacteraceae</taxon>
        <taxon>Campylobacter</taxon>
    </lineage>
</organism>
<dbReference type="KEGG" id="caj:CIG1485E_1648"/>